<feature type="transmembrane region" description="Helical" evidence="1">
    <location>
        <begin position="6"/>
        <end position="26"/>
    </location>
</feature>
<evidence type="ECO:0000313" key="3">
    <source>
        <dbReference type="Proteomes" id="UP000283433"/>
    </source>
</evidence>
<dbReference type="Proteomes" id="UP000283433">
    <property type="component" value="Unassembled WGS sequence"/>
</dbReference>
<accession>A0A419S1Y5</accession>
<comment type="caution">
    <text evidence="2">The sequence shown here is derived from an EMBL/GenBank/DDBJ whole genome shotgun (WGS) entry which is preliminary data.</text>
</comment>
<keyword evidence="1" id="KW-1133">Transmembrane helix</keyword>
<evidence type="ECO:0000313" key="2">
    <source>
        <dbReference type="EMBL" id="RKD12499.1"/>
    </source>
</evidence>
<dbReference type="EMBL" id="MBTA01000030">
    <property type="protein sequence ID" value="RKD12499.1"/>
    <property type="molecule type" value="Genomic_DNA"/>
</dbReference>
<reference evidence="2 3" key="1">
    <citation type="submission" date="2016-07" db="EMBL/GenBank/DDBJ databases">
        <title>Genome of Pelobium manganitolerans.</title>
        <authorList>
            <person name="Wu S."/>
            <person name="Wang G."/>
        </authorList>
    </citation>
    <scope>NUCLEOTIDE SEQUENCE [LARGE SCALE GENOMIC DNA]</scope>
    <source>
        <strain evidence="2 3">YS-25</strain>
    </source>
</reference>
<keyword evidence="3" id="KW-1185">Reference proteome</keyword>
<proteinExistence type="predicted"/>
<protein>
    <submittedName>
        <fullName evidence="2">Uncharacterized protein</fullName>
    </submittedName>
</protein>
<organism evidence="2 3">
    <name type="scientific">Pelobium manganitolerans</name>
    <dbReference type="NCBI Taxonomy" id="1842495"/>
    <lineage>
        <taxon>Bacteria</taxon>
        <taxon>Pseudomonadati</taxon>
        <taxon>Bacteroidota</taxon>
        <taxon>Sphingobacteriia</taxon>
        <taxon>Sphingobacteriales</taxon>
        <taxon>Sphingobacteriaceae</taxon>
        <taxon>Pelobium</taxon>
    </lineage>
</organism>
<keyword evidence="1" id="KW-0472">Membrane</keyword>
<keyword evidence="1" id="KW-0812">Transmembrane</keyword>
<dbReference type="RefSeq" id="WP_120183323.1">
    <property type="nucleotide sequence ID" value="NZ_MBTA01000030.1"/>
</dbReference>
<dbReference type="AlphaFoldDB" id="A0A419S1Y5"/>
<evidence type="ECO:0000256" key="1">
    <source>
        <dbReference type="SAM" id="Phobius"/>
    </source>
</evidence>
<dbReference type="OrthoDB" id="799429at2"/>
<sequence length="95" mass="11000">MEQFVLEGHIGSLVASFLLGLIAYFIKQLHKDFKKVVQDLDEMRSANAIRYAETQAAHKLLNQRLDFMEWRLDMMAPLSKSNLTTLSKKKNETDQ</sequence>
<name>A0A419S1Y5_9SPHI</name>
<gene>
    <name evidence="2" type="ORF">BCY91_12710</name>
</gene>